<dbReference type="InterPro" id="IPR005471">
    <property type="entry name" value="Tscrpt_reg_IclR_N"/>
</dbReference>
<dbReference type="Pfam" id="PF01614">
    <property type="entry name" value="IclR_C"/>
    <property type="match status" value="1"/>
</dbReference>
<keyword evidence="7" id="KW-1185">Reference proteome</keyword>
<dbReference type="GO" id="GO:0045892">
    <property type="term" value="P:negative regulation of DNA-templated transcription"/>
    <property type="evidence" value="ECO:0007669"/>
    <property type="project" value="TreeGrafter"/>
</dbReference>
<evidence type="ECO:0000259" key="4">
    <source>
        <dbReference type="PROSITE" id="PS51077"/>
    </source>
</evidence>
<dbReference type="AlphaFoldDB" id="A0A2R8B065"/>
<feature type="domain" description="HTH iclR-type" evidence="4">
    <location>
        <begin position="36"/>
        <end position="98"/>
    </location>
</feature>
<dbReference type="InterPro" id="IPR036390">
    <property type="entry name" value="WH_DNA-bd_sf"/>
</dbReference>
<evidence type="ECO:0000259" key="5">
    <source>
        <dbReference type="PROSITE" id="PS51078"/>
    </source>
</evidence>
<accession>A0A2R8B065</accession>
<dbReference type="InterPro" id="IPR050707">
    <property type="entry name" value="HTH_MetabolicPath_Reg"/>
</dbReference>
<dbReference type="Pfam" id="PF09339">
    <property type="entry name" value="HTH_IclR"/>
    <property type="match status" value="1"/>
</dbReference>
<dbReference type="Gene3D" id="1.10.10.10">
    <property type="entry name" value="Winged helix-like DNA-binding domain superfamily/Winged helix DNA-binding domain"/>
    <property type="match status" value="1"/>
</dbReference>
<dbReference type="InterPro" id="IPR014757">
    <property type="entry name" value="Tscrpt_reg_IclR_C"/>
</dbReference>
<dbReference type="Proteomes" id="UP000244904">
    <property type="component" value="Unassembled WGS sequence"/>
</dbReference>
<evidence type="ECO:0000313" key="7">
    <source>
        <dbReference type="Proteomes" id="UP000244904"/>
    </source>
</evidence>
<evidence type="ECO:0000256" key="2">
    <source>
        <dbReference type="ARBA" id="ARBA00023125"/>
    </source>
</evidence>
<gene>
    <name evidence="6" type="primary">iclR_3</name>
    <name evidence="6" type="ORF">PRI8871_03348</name>
</gene>
<reference evidence="7" key="1">
    <citation type="submission" date="2018-03" db="EMBL/GenBank/DDBJ databases">
        <authorList>
            <person name="Rodrigo-Torres L."/>
            <person name="Arahal R. D."/>
            <person name="Lucena T."/>
        </authorList>
    </citation>
    <scope>NUCLEOTIDE SEQUENCE [LARGE SCALE GENOMIC DNA]</scope>
    <source>
        <strain evidence="7">CECT 8871</strain>
    </source>
</reference>
<protein>
    <submittedName>
        <fullName evidence="6">Transcriptional repressor IclR</fullName>
    </submittedName>
</protein>
<dbReference type="InterPro" id="IPR029016">
    <property type="entry name" value="GAF-like_dom_sf"/>
</dbReference>
<dbReference type="SUPFAM" id="SSF55781">
    <property type="entry name" value="GAF domain-like"/>
    <property type="match status" value="1"/>
</dbReference>
<sequence>MCSHLNRGVMKFDRKVRQIMAPDTRETNQDRSQAPVGTVTRTLRVISLLADLDEQFTVKTVADGLNLAPSTAHRLLNQLASEGFVVSIPRTRSYETGPEFYRIASRILAKATAIHLAEQTMKEIAAKYDETVVFGLHDPNRHALVFIARADGSNALTYRIELNKPLSLVWGASGKAALAYVSDDEVAAALEAEGRSPASNAPPPTLVELAAQLHAVREKGFAISKGEKLAGARGIAAPVFGPGGLVGSICLTSPASQLEASGVDIESIGQDIAQYCAQLSHTLGGNVPGKPG</sequence>
<evidence type="ECO:0000256" key="3">
    <source>
        <dbReference type="ARBA" id="ARBA00023163"/>
    </source>
</evidence>
<keyword evidence="3" id="KW-0804">Transcription</keyword>
<dbReference type="PANTHER" id="PTHR30136">
    <property type="entry name" value="HELIX-TURN-HELIX TRANSCRIPTIONAL REGULATOR, ICLR FAMILY"/>
    <property type="match status" value="1"/>
</dbReference>
<dbReference type="Gene3D" id="3.30.450.40">
    <property type="match status" value="1"/>
</dbReference>
<name>A0A2R8B065_9RHOB</name>
<keyword evidence="2" id="KW-0238">DNA-binding</keyword>
<dbReference type="GO" id="GO:0003700">
    <property type="term" value="F:DNA-binding transcription factor activity"/>
    <property type="evidence" value="ECO:0007669"/>
    <property type="project" value="TreeGrafter"/>
</dbReference>
<dbReference type="PANTHER" id="PTHR30136:SF24">
    <property type="entry name" value="HTH-TYPE TRANSCRIPTIONAL REPRESSOR ALLR"/>
    <property type="match status" value="1"/>
</dbReference>
<proteinExistence type="predicted"/>
<evidence type="ECO:0000256" key="1">
    <source>
        <dbReference type="ARBA" id="ARBA00023015"/>
    </source>
</evidence>
<dbReference type="PROSITE" id="PS51078">
    <property type="entry name" value="ICLR_ED"/>
    <property type="match status" value="1"/>
</dbReference>
<organism evidence="6 7">
    <name type="scientific">Pseudoprimorskyibacter insulae</name>
    <dbReference type="NCBI Taxonomy" id="1695997"/>
    <lineage>
        <taxon>Bacteria</taxon>
        <taxon>Pseudomonadati</taxon>
        <taxon>Pseudomonadota</taxon>
        <taxon>Alphaproteobacteria</taxon>
        <taxon>Rhodobacterales</taxon>
        <taxon>Paracoccaceae</taxon>
        <taxon>Pseudoprimorskyibacter</taxon>
    </lineage>
</organism>
<dbReference type="PROSITE" id="PS51077">
    <property type="entry name" value="HTH_ICLR"/>
    <property type="match status" value="1"/>
</dbReference>
<dbReference type="SUPFAM" id="SSF46785">
    <property type="entry name" value="Winged helix' DNA-binding domain"/>
    <property type="match status" value="1"/>
</dbReference>
<dbReference type="SMART" id="SM00346">
    <property type="entry name" value="HTH_ICLR"/>
    <property type="match status" value="1"/>
</dbReference>
<feature type="domain" description="IclR-ED" evidence="5">
    <location>
        <begin position="99"/>
        <end position="285"/>
    </location>
</feature>
<dbReference type="EMBL" id="OMOJ01000010">
    <property type="protein sequence ID" value="SPF81524.1"/>
    <property type="molecule type" value="Genomic_DNA"/>
</dbReference>
<dbReference type="InterPro" id="IPR036388">
    <property type="entry name" value="WH-like_DNA-bd_sf"/>
</dbReference>
<keyword evidence="1" id="KW-0805">Transcription regulation</keyword>
<dbReference type="GO" id="GO:0003677">
    <property type="term" value="F:DNA binding"/>
    <property type="evidence" value="ECO:0007669"/>
    <property type="project" value="UniProtKB-KW"/>
</dbReference>
<evidence type="ECO:0000313" key="6">
    <source>
        <dbReference type="EMBL" id="SPF81524.1"/>
    </source>
</evidence>